<dbReference type="EMBL" id="SLVM01000034">
    <property type="protein sequence ID" value="TCM76384.1"/>
    <property type="molecule type" value="Genomic_DNA"/>
</dbReference>
<proteinExistence type="predicted"/>
<reference evidence="2 3" key="1">
    <citation type="submission" date="2019-03" db="EMBL/GenBank/DDBJ databases">
        <title>Genomic Encyclopedia of Type Strains, Phase IV (KMG-IV): sequencing the most valuable type-strain genomes for metagenomic binning, comparative biology and taxonomic classification.</title>
        <authorList>
            <person name="Goeker M."/>
        </authorList>
    </citation>
    <scope>NUCLEOTIDE SEQUENCE [LARGE SCALE GENOMIC DNA]</scope>
    <source>
        <strain evidence="2 3">DSM 21153</strain>
    </source>
</reference>
<keyword evidence="3" id="KW-1185">Reference proteome</keyword>
<accession>A0A4R1YJ04</accession>
<evidence type="ECO:0000256" key="1">
    <source>
        <dbReference type="SAM" id="MobiDB-lite"/>
    </source>
</evidence>
<feature type="region of interest" description="Disordered" evidence="1">
    <location>
        <begin position="1"/>
        <end position="23"/>
    </location>
</feature>
<gene>
    <name evidence="2" type="ORF">EV216_13412</name>
</gene>
<name>A0A4R1YJ04_9RHOB</name>
<evidence type="ECO:0000313" key="2">
    <source>
        <dbReference type="EMBL" id="TCM76384.1"/>
    </source>
</evidence>
<evidence type="ECO:0000313" key="3">
    <source>
        <dbReference type="Proteomes" id="UP000295277"/>
    </source>
</evidence>
<protein>
    <submittedName>
        <fullName evidence="2">Uncharacterized protein</fullName>
    </submittedName>
</protein>
<feature type="compositionally biased region" description="Basic residues" evidence="1">
    <location>
        <begin position="55"/>
        <end position="67"/>
    </location>
</feature>
<dbReference type="AlphaFoldDB" id="A0A4R1YJ04"/>
<organism evidence="2 3">
    <name type="scientific">Rhodovulum steppense</name>
    <dbReference type="NCBI Taxonomy" id="540251"/>
    <lineage>
        <taxon>Bacteria</taxon>
        <taxon>Pseudomonadati</taxon>
        <taxon>Pseudomonadota</taxon>
        <taxon>Alphaproteobacteria</taxon>
        <taxon>Rhodobacterales</taxon>
        <taxon>Paracoccaceae</taxon>
        <taxon>Rhodovulum</taxon>
    </lineage>
</organism>
<feature type="region of interest" description="Disordered" evidence="1">
    <location>
        <begin position="43"/>
        <end position="67"/>
    </location>
</feature>
<sequence>MGKKTAPLGRMPHAIGAPRHGHRRFSRETENFFRAKENGQYPLHNRLSRAASRADRRRYRRATPRAL</sequence>
<comment type="caution">
    <text evidence="2">The sequence shown here is derived from an EMBL/GenBank/DDBJ whole genome shotgun (WGS) entry which is preliminary data.</text>
</comment>
<dbReference type="Proteomes" id="UP000295277">
    <property type="component" value="Unassembled WGS sequence"/>
</dbReference>